<dbReference type="Pfam" id="PF00005">
    <property type="entry name" value="ABC_tran"/>
    <property type="match status" value="1"/>
</dbReference>
<evidence type="ECO:0000256" key="4">
    <source>
        <dbReference type="ARBA" id="ARBA00022475"/>
    </source>
</evidence>
<keyword evidence="6 10" id="KW-0067">ATP-binding</keyword>
<keyword evidence="7" id="KW-1278">Translocase</keyword>
<evidence type="ECO:0000256" key="1">
    <source>
        <dbReference type="ARBA" id="ARBA00004417"/>
    </source>
</evidence>
<dbReference type="InterPro" id="IPR027417">
    <property type="entry name" value="P-loop_NTPase"/>
</dbReference>
<accession>B1X112</accession>
<reference evidence="10 11" key="1">
    <citation type="journal article" date="2008" name="Proc. Natl. Acad. Sci. U.S.A.">
        <title>The genome of Cyanothece 51142, a unicellular diazotrophic cyanobacterium important in the marine nitrogen cycle.</title>
        <authorList>
            <person name="Welsh E.A."/>
            <person name="Liberton M."/>
            <person name="Stoeckel J."/>
            <person name="Loh T."/>
            <person name="Elvitigala T."/>
            <person name="Wang C."/>
            <person name="Wollam A."/>
            <person name="Fulton R.S."/>
            <person name="Clifton S.W."/>
            <person name="Jacobs J.M."/>
            <person name="Aurora R."/>
            <person name="Ghosh B.K."/>
            <person name="Sherman L.A."/>
            <person name="Smith R.D."/>
            <person name="Wilson R.K."/>
            <person name="Pakrasi H.B."/>
        </authorList>
    </citation>
    <scope>NUCLEOTIDE SEQUENCE [LARGE SCALE GENOMIC DNA]</scope>
    <source>
        <strain evidence="11">ATCC 51142 / BH68</strain>
    </source>
</reference>
<keyword evidence="8" id="KW-0472">Membrane</keyword>
<dbReference type="PANTHER" id="PTHR42788:SF7">
    <property type="entry name" value="NITRATE ABC TRANSPORTER ATP-BINDING PROTEIN"/>
    <property type="match status" value="1"/>
</dbReference>
<keyword evidence="5" id="KW-0547">Nucleotide-binding</keyword>
<dbReference type="STRING" id="43989.cce_0302"/>
<evidence type="ECO:0000256" key="8">
    <source>
        <dbReference type="ARBA" id="ARBA00023136"/>
    </source>
</evidence>
<dbReference type="GO" id="GO:0016887">
    <property type="term" value="F:ATP hydrolysis activity"/>
    <property type="evidence" value="ECO:0007669"/>
    <property type="project" value="InterPro"/>
</dbReference>
<gene>
    <name evidence="10" type="primary">cmpD</name>
    <name evidence="10" type="ordered locus">cce_0302</name>
</gene>
<dbReference type="eggNOG" id="COG1116">
    <property type="taxonomic scope" value="Bacteria"/>
</dbReference>
<organism evidence="10 11">
    <name type="scientific">Crocosphaera subtropica (strain ATCC 51142 / BH68)</name>
    <name type="common">Cyanothece sp. (strain ATCC 51142)</name>
    <dbReference type="NCBI Taxonomy" id="43989"/>
    <lineage>
        <taxon>Bacteria</taxon>
        <taxon>Bacillati</taxon>
        <taxon>Cyanobacteriota</taxon>
        <taxon>Cyanophyceae</taxon>
        <taxon>Oscillatoriophycideae</taxon>
        <taxon>Chroococcales</taxon>
        <taxon>Aphanothecaceae</taxon>
        <taxon>Crocosphaera</taxon>
        <taxon>Crocosphaera subtropica</taxon>
    </lineage>
</organism>
<dbReference type="SMART" id="SM00382">
    <property type="entry name" value="AAA"/>
    <property type="match status" value="1"/>
</dbReference>
<dbReference type="Gene3D" id="3.40.50.300">
    <property type="entry name" value="P-loop containing nucleotide triphosphate hydrolases"/>
    <property type="match status" value="1"/>
</dbReference>
<evidence type="ECO:0000256" key="2">
    <source>
        <dbReference type="ARBA" id="ARBA00009440"/>
    </source>
</evidence>
<keyword evidence="3" id="KW-0813">Transport</keyword>
<evidence type="ECO:0000256" key="6">
    <source>
        <dbReference type="ARBA" id="ARBA00022840"/>
    </source>
</evidence>
<evidence type="ECO:0000313" key="11">
    <source>
        <dbReference type="Proteomes" id="UP000001203"/>
    </source>
</evidence>
<dbReference type="PANTHER" id="PTHR42788">
    <property type="entry name" value="TAURINE IMPORT ATP-BINDING PROTEIN-RELATED"/>
    <property type="match status" value="1"/>
</dbReference>
<dbReference type="KEGG" id="cyt:cce_0302"/>
<dbReference type="PROSITE" id="PS50893">
    <property type="entry name" value="ABC_TRANSPORTER_2"/>
    <property type="match status" value="1"/>
</dbReference>
<feature type="domain" description="ABC transporter" evidence="9">
    <location>
        <begin position="60"/>
        <end position="293"/>
    </location>
</feature>
<dbReference type="HOGENOM" id="CLU_000604_1_22_3"/>
<dbReference type="SUPFAM" id="SSF52540">
    <property type="entry name" value="P-loop containing nucleoside triphosphate hydrolases"/>
    <property type="match status" value="1"/>
</dbReference>
<proteinExistence type="inferred from homology"/>
<dbReference type="AlphaFoldDB" id="B1X112"/>
<dbReference type="InterPro" id="IPR017871">
    <property type="entry name" value="ABC_transporter-like_CS"/>
</dbReference>
<dbReference type="CDD" id="cd03293">
    <property type="entry name" value="ABC_NrtD_SsuB_transporters"/>
    <property type="match status" value="1"/>
</dbReference>
<evidence type="ECO:0000259" key="9">
    <source>
        <dbReference type="PROSITE" id="PS50893"/>
    </source>
</evidence>
<name>B1X112_CROS5</name>
<keyword evidence="4" id="KW-1003">Cell membrane</keyword>
<dbReference type="EMBL" id="CP000806">
    <property type="protein sequence ID" value="ACB49653.1"/>
    <property type="molecule type" value="Genomic_DNA"/>
</dbReference>
<dbReference type="Proteomes" id="UP000001203">
    <property type="component" value="Chromosome circular"/>
</dbReference>
<dbReference type="InterPro" id="IPR003593">
    <property type="entry name" value="AAA+_ATPase"/>
</dbReference>
<dbReference type="GO" id="GO:0015112">
    <property type="term" value="F:nitrate transmembrane transporter activity"/>
    <property type="evidence" value="ECO:0007669"/>
    <property type="project" value="InterPro"/>
</dbReference>
<comment type="similarity">
    <text evidence="2">Belongs to the ABC transporter superfamily. Nitrate/nitrite/cyanate uptake transporter (NitT) (TC 3.A.1.16) family.</text>
</comment>
<evidence type="ECO:0000256" key="7">
    <source>
        <dbReference type="ARBA" id="ARBA00022967"/>
    </source>
</evidence>
<dbReference type="GO" id="GO:0005524">
    <property type="term" value="F:ATP binding"/>
    <property type="evidence" value="ECO:0007669"/>
    <property type="project" value="UniProtKB-KW"/>
</dbReference>
<dbReference type="InterPro" id="IPR050166">
    <property type="entry name" value="ABC_transporter_ATP-bind"/>
</dbReference>
<evidence type="ECO:0000313" key="10">
    <source>
        <dbReference type="EMBL" id="ACB49653.1"/>
    </source>
</evidence>
<dbReference type="NCBIfam" id="TIGR01184">
    <property type="entry name" value="ntrCD"/>
    <property type="match status" value="1"/>
</dbReference>
<dbReference type="PROSITE" id="PS00211">
    <property type="entry name" value="ABC_TRANSPORTER_1"/>
    <property type="match status" value="1"/>
</dbReference>
<comment type="subcellular location">
    <subcellularLocation>
        <location evidence="1">Cell inner membrane</location>
        <topology evidence="1">Peripheral membrane protein</topology>
    </subcellularLocation>
</comment>
<evidence type="ECO:0000256" key="5">
    <source>
        <dbReference type="ARBA" id="ARBA00022741"/>
    </source>
</evidence>
<protein>
    <submittedName>
        <fullName evidence="10">Bicarbontate transport system ATP-binding protein</fullName>
    </submittedName>
</protein>
<dbReference type="InterPro" id="IPR005890">
    <property type="entry name" value="NO3_transporter_ATP-bd-like"/>
</dbReference>
<dbReference type="GO" id="GO:0005886">
    <property type="term" value="C:plasma membrane"/>
    <property type="evidence" value="ECO:0007669"/>
    <property type="project" value="UniProtKB-SubCell"/>
</dbReference>
<evidence type="ECO:0000256" key="3">
    <source>
        <dbReference type="ARBA" id="ARBA00022448"/>
    </source>
</evidence>
<keyword evidence="11" id="KW-1185">Reference proteome</keyword>
<sequence length="319" mass="35966">MGLKCLFLLLLDPFCIPLIRGTCHYSPYINTEKIMHTIKSKNPKVLNLKPQPAMNHDFSVVIENVSKVYPTPKGPYTVLQDVNLTVKEGEFICVIGHSGCGKSTLLNMVSGFATPTHGSVLVNGKPVKKPGPDRMVVFQNYALLPWLTVFENVYLAVDAVHPNKREAEKRSIVRDHLAMVGLTEAENKKPTQISGGMKQRVSIARALAIRPEVLILDEPFGALDAITKEELQEELLKIWNDHRCTVLMITHDIDEALFLADRLVMMTNGPAANIGEIMNIPFPRPRDRDRIMEDPQYYDLRNYALDFLYNRFAHDDDAA</sequence>
<dbReference type="InterPro" id="IPR003439">
    <property type="entry name" value="ABC_transporter-like_ATP-bd"/>
</dbReference>